<dbReference type="Gene3D" id="3.40.630.30">
    <property type="match status" value="1"/>
</dbReference>
<evidence type="ECO:0000259" key="1">
    <source>
        <dbReference type="Pfam" id="PF13480"/>
    </source>
</evidence>
<dbReference type="InterPro" id="IPR038740">
    <property type="entry name" value="BioF2-like_GNAT_dom"/>
</dbReference>
<feature type="domain" description="BioF2-like acetyltransferase" evidence="1">
    <location>
        <begin position="101"/>
        <end position="248"/>
    </location>
</feature>
<keyword evidence="3" id="KW-1185">Reference proteome</keyword>
<dbReference type="Pfam" id="PF13480">
    <property type="entry name" value="Acetyltransf_6"/>
    <property type="match status" value="1"/>
</dbReference>
<accession>A0A6M0CG59</accession>
<dbReference type="InterPro" id="IPR016181">
    <property type="entry name" value="Acyl_CoA_acyltransferase"/>
</dbReference>
<dbReference type="Proteomes" id="UP000474296">
    <property type="component" value="Unassembled WGS sequence"/>
</dbReference>
<name>A0A6M0CG59_9FLAO</name>
<comment type="caution">
    <text evidence="2">The sequence shown here is derived from an EMBL/GenBank/DDBJ whole genome shotgun (WGS) entry which is preliminary data.</text>
</comment>
<reference evidence="2 3" key="1">
    <citation type="submission" date="2020-01" db="EMBL/GenBank/DDBJ databases">
        <title>Spongiivirga citrea KCTC 32990T.</title>
        <authorList>
            <person name="Wang G."/>
        </authorList>
    </citation>
    <scope>NUCLEOTIDE SEQUENCE [LARGE SCALE GENOMIC DNA]</scope>
    <source>
        <strain evidence="2 3">KCTC 32990</strain>
    </source>
</reference>
<protein>
    <submittedName>
        <fullName evidence="2">GNAT family N-acetyltransferase</fullName>
    </submittedName>
</protein>
<organism evidence="2 3">
    <name type="scientific">Spongiivirga citrea</name>
    <dbReference type="NCBI Taxonomy" id="1481457"/>
    <lineage>
        <taxon>Bacteria</taxon>
        <taxon>Pseudomonadati</taxon>
        <taxon>Bacteroidota</taxon>
        <taxon>Flavobacteriia</taxon>
        <taxon>Flavobacteriales</taxon>
        <taxon>Flavobacteriaceae</taxon>
        <taxon>Spongiivirga</taxon>
    </lineage>
</organism>
<evidence type="ECO:0000313" key="3">
    <source>
        <dbReference type="Proteomes" id="UP000474296"/>
    </source>
</evidence>
<dbReference type="SUPFAM" id="SSF55729">
    <property type="entry name" value="Acyl-CoA N-acyltransferases (Nat)"/>
    <property type="match status" value="1"/>
</dbReference>
<evidence type="ECO:0000313" key="2">
    <source>
        <dbReference type="EMBL" id="NER16886.1"/>
    </source>
</evidence>
<dbReference type="RefSeq" id="WP_164030524.1">
    <property type="nucleotide sequence ID" value="NZ_JAABOQ010000002.1"/>
</dbReference>
<dbReference type="EMBL" id="JAABOQ010000002">
    <property type="protein sequence ID" value="NER16886.1"/>
    <property type="molecule type" value="Genomic_DNA"/>
</dbReference>
<keyword evidence="2" id="KW-0808">Transferase</keyword>
<sequence length="382" mass="45828">MHRKNADFFFEIFEKNAIPEPFTHLNSSQDDQIINNDNYDEKLLLQRSHFHNIFFIPDYLAPGFDNKLLSVKEVTQFFKGYAIFLRDSENAEDYIKQRFKKNAKSIRKRVRRLESCFDIKYEMFYGNIERSTYDKLIDMAKYMLERRFIQRNDTNQALLKWDRLKQLFFDLINSKKASLFLITQNDIPIVISLNYHYQNKMFSSISAYDIDFEKFSLGSVEIYNKLKWCIDNDHNVYEMGMGDLSYKREWCNHIYQFKHQILYPKKSLIALLKARKQYFVVWSKELAYKLFYVRYKKYKSRNKKSAAPVFKISMVPLDNVDVSTLKKLDLDHKAFSYLKKSVYDYLYSKTEHVADIALYQESNDDKTFILVGKKSTHRITVD</sequence>
<gene>
    <name evidence="2" type="ORF">GWK10_06670</name>
</gene>
<proteinExistence type="predicted"/>
<dbReference type="GO" id="GO:0016740">
    <property type="term" value="F:transferase activity"/>
    <property type="evidence" value="ECO:0007669"/>
    <property type="project" value="UniProtKB-KW"/>
</dbReference>
<dbReference type="AlphaFoldDB" id="A0A6M0CG59"/>